<name>A0A3G2UL05_SPHYA</name>
<reference evidence="2 3" key="1">
    <citation type="submission" date="2018-10" db="EMBL/GenBank/DDBJ databases">
        <title>Characterization and genome analysis of a novel bacterium Sphingobium yanoikuyae SJTF8 capable of degrading PAHs.</title>
        <authorList>
            <person name="Yin C."/>
            <person name="Xiong W."/>
            <person name="Liang R."/>
        </authorList>
    </citation>
    <scope>NUCLEOTIDE SEQUENCE [LARGE SCALE GENOMIC DNA]</scope>
    <source>
        <strain evidence="2 3">SJTF8</strain>
        <plasmid evidence="3">pf1</plasmid>
    </source>
</reference>
<gene>
    <name evidence="2" type="ORF">EBF16_02600</name>
</gene>
<dbReference type="AlphaFoldDB" id="A0A3G2UL05"/>
<protein>
    <submittedName>
        <fullName evidence="2">Uncharacterized protein</fullName>
    </submittedName>
</protein>
<evidence type="ECO:0000313" key="3">
    <source>
        <dbReference type="Proteomes" id="UP000280708"/>
    </source>
</evidence>
<keyword evidence="2" id="KW-0614">Plasmid</keyword>
<dbReference type="EMBL" id="CP033227">
    <property type="protein sequence ID" value="AYO75867.1"/>
    <property type="molecule type" value="Genomic_DNA"/>
</dbReference>
<dbReference type="Proteomes" id="UP000280708">
    <property type="component" value="Plasmid pF1"/>
</dbReference>
<evidence type="ECO:0000256" key="1">
    <source>
        <dbReference type="SAM" id="MobiDB-lite"/>
    </source>
</evidence>
<evidence type="ECO:0000313" key="2">
    <source>
        <dbReference type="EMBL" id="AYO75867.1"/>
    </source>
</evidence>
<sequence>MVKLSRRKGVIFVDDRMAGIGRKGQAVSLTFILDRLTIGGDDRATPSFSAPDYGRAQGAALQDPYMTSKPMV</sequence>
<organism evidence="2 3">
    <name type="scientific">Sphingobium yanoikuyae</name>
    <name type="common">Sphingomonas yanoikuyae</name>
    <dbReference type="NCBI Taxonomy" id="13690"/>
    <lineage>
        <taxon>Bacteria</taxon>
        <taxon>Pseudomonadati</taxon>
        <taxon>Pseudomonadota</taxon>
        <taxon>Alphaproteobacteria</taxon>
        <taxon>Sphingomonadales</taxon>
        <taxon>Sphingomonadaceae</taxon>
        <taxon>Sphingobium</taxon>
    </lineage>
</organism>
<proteinExistence type="predicted"/>
<geneLocation type="plasmid" evidence="3">
    <name>pf1</name>
</geneLocation>
<accession>A0A3G2UL05</accession>
<feature type="region of interest" description="Disordered" evidence="1">
    <location>
        <begin position="47"/>
        <end position="72"/>
    </location>
</feature>